<dbReference type="InterPro" id="IPR029063">
    <property type="entry name" value="SAM-dependent_MTases_sf"/>
</dbReference>
<organism evidence="1 2">
    <name type="scientific">Ohtaekwangia koreensis</name>
    <dbReference type="NCBI Taxonomy" id="688867"/>
    <lineage>
        <taxon>Bacteria</taxon>
        <taxon>Pseudomonadati</taxon>
        <taxon>Bacteroidota</taxon>
        <taxon>Cytophagia</taxon>
        <taxon>Cytophagales</taxon>
        <taxon>Fulvivirgaceae</taxon>
        <taxon>Ohtaekwangia</taxon>
    </lineage>
</organism>
<evidence type="ECO:0000313" key="2">
    <source>
        <dbReference type="Proteomes" id="UP000190961"/>
    </source>
</evidence>
<dbReference type="STRING" id="688867.SAMN05660236_1996"/>
<sequence>MPQEEDIRTNYSRMILLFPGRHQLLTNFQFQYIADLLSKGEPTKDIDGNIVQTSGVIDALVFAVTSANHSNTRRNPLPFYLRALAIQEFADRFHIPAYIYGIDDVGNLGSFASYTIKRIRHESEGMFDLTPANTLVLCSTPVLEMYKTLGFTILPAELTDRTTWKHSTRLPWDIVETIAGDDRWETNLEVHQYMHSSSFDVWKKYKLASKVQLLFKDRMISEDGDITGTRDYNTYVRQMDTIAELKYTETASYIRPGRIGDIGCAVGSWIKLACRDERLRESDFYGIEVARHLFDICQQRKHNGEFKNPFVFFSQRNAVTGLVFDKESMNTIHTSSLTHEIESYGSRQDLLAFIKNRFEELTHGGVWINRDVVGPENKYTRVLMHLAKNDGIHSDVDKTFSTREELAHHLNGLSTYGRFLRFAKDFRKHEGYTLEYRMRELEGKELVELSLSDACEFMSRKDYTDNWESEMHETFTFWSIEEWKGELEKAGFIVRPESQAYTNAWIVDNRLVGKAELFEEESGALKRLPYPVTNMIVIAEKQ</sequence>
<dbReference type="SUPFAM" id="SSF53335">
    <property type="entry name" value="S-adenosyl-L-methionine-dependent methyltransferases"/>
    <property type="match status" value="1"/>
</dbReference>
<protein>
    <recommendedName>
        <fullName evidence="3">Transferase</fullName>
    </recommendedName>
</protein>
<dbReference type="Gene3D" id="3.40.50.150">
    <property type="entry name" value="Vaccinia Virus protein VP39"/>
    <property type="match status" value="1"/>
</dbReference>
<dbReference type="AlphaFoldDB" id="A0A1T5KB29"/>
<dbReference type="Proteomes" id="UP000190961">
    <property type="component" value="Unassembled WGS sequence"/>
</dbReference>
<proteinExistence type="predicted"/>
<reference evidence="1 2" key="1">
    <citation type="submission" date="2017-02" db="EMBL/GenBank/DDBJ databases">
        <authorList>
            <person name="Peterson S.W."/>
        </authorList>
    </citation>
    <scope>NUCLEOTIDE SEQUENCE [LARGE SCALE GENOMIC DNA]</scope>
    <source>
        <strain evidence="1 2">DSM 25262</strain>
    </source>
</reference>
<evidence type="ECO:0000313" key="1">
    <source>
        <dbReference type="EMBL" id="SKC60830.1"/>
    </source>
</evidence>
<accession>A0A1T5KB29</accession>
<evidence type="ECO:0008006" key="3">
    <source>
        <dbReference type="Google" id="ProtNLM"/>
    </source>
</evidence>
<keyword evidence="2" id="KW-1185">Reference proteome</keyword>
<gene>
    <name evidence="1" type="ORF">SAMN05660236_1996</name>
</gene>
<name>A0A1T5KB29_9BACT</name>
<dbReference type="EMBL" id="FUZU01000001">
    <property type="protein sequence ID" value="SKC60830.1"/>
    <property type="molecule type" value="Genomic_DNA"/>
</dbReference>